<gene>
    <name evidence="3" type="ORF">M0M57_13930</name>
</gene>
<evidence type="ECO:0000313" key="3">
    <source>
        <dbReference type="EMBL" id="UPQ78713.1"/>
    </source>
</evidence>
<reference evidence="3" key="1">
    <citation type="submission" date="2022-04" db="EMBL/GenBank/DDBJ databases">
        <title>Consumption of N2O by Flavobacterium azooxidireducens sp. nov. isolated from Decomposing Leaf Litter of Phragmites australis (Cav.).</title>
        <authorList>
            <person name="Behrendt U."/>
            <person name="Spanner T."/>
            <person name="Augustin J."/>
            <person name="Horn M.A."/>
            <person name="Kolb S."/>
            <person name="Ulrich A."/>
        </authorList>
    </citation>
    <scope>NUCLEOTIDE SEQUENCE</scope>
    <source>
        <strain evidence="3">IGB 4-14</strain>
    </source>
</reference>
<evidence type="ECO:0000256" key="1">
    <source>
        <dbReference type="ARBA" id="ARBA00022729"/>
    </source>
</evidence>
<proteinExistence type="predicted"/>
<dbReference type="InterPro" id="IPR014755">
    <property type="entry name" value="Cu-Rt/internalin_Ig-like"/>
</dbReference>
<organism evidence="3 4">
    <name type="scientific">Flavobacterium azooxidireducens</name>
    <dbReference type="NCBI Taxonomy" id="1871076"/>
    <lineage>
        <taxon>Bacteria</taxon>
        <taxon>Pseudomonadati</taxon>
        <taxon>Bacteroidota</taxon>
        <taxon>Flavobacteriia</taxon>
        <taxon>Flavobacteriales</taxon>
        <taxon>Flavobacteriaceae</taxon>
        <taxon>Flavobacterium</taxon>
    </lineage>
</organism>
<dbReference type="RefSeq" id="WP_248433661.1">
    <property type="nucleotide sequence ID" value="NZ_CP096205.1"/>
</dbReference>
<dbReference type="Gene3D" id="2.60.40.1220">
    <property type="match status" value="1"/>
</dbReference>
<feature type="signal peptide" evidence="2">
    <location>
        <begin position="1"/>
        <end position="28"/>
    </location>
</feature>
<dbReference type="NCBIfam" id="TIGR04131">
    <property type="entry name" value="Bac_Flav_CTERM"/>
    <property type="match status" value="1"/>
</dbReference>
<dbReference type="InterPro" id="IPR026341">
    <property type="entry name" value="T9SS_type_B"/>
</dbReference>
<name>A0ABY4KG68_9FLAO</name>
<keyword evidence="1 2" id="KW-0732">Signal</keyword>
<dbReference type="Gene3D" id="2.60.120.260">
    <property type="entry name" value="Galactose-binding domain-like"/>
    <property type="match status" value="2"/>
</dbReference>
<evidence type="ECO:0000256" key="2">
    <source>
        <dbReference type="SAM" id="SignalP"/>
    </source>
</evidence>
<protein>
    <submittedName>
        <fullName evidence="3">Gliding motility-associated C-terminal domain-containing protein</fullName>
    </submittedName>
</protein>
<accession>A0ABY4KG68</accession>
<dbReference type="Pfam" id="PF13585">
    <property type="entry name" value="CHU_C"/>
    <property type="match status" value="1"/>
</dbReference>
<sequence length="840" mass="89538">MKSQLQSYLKFILTLYIVTSTLSSNLSAQNLLNNGDFESGGSGVGFFVHDYTLINPLNGTSSPGQYARTTNPSLMNSNFISGGDHTTGTGNMLVYDGSTTANRFFWTTSDTGGAIGGFTVGTSYVFSYWIKSVSNEVTSNTTRANIGAFFVGVNNISPPNLSKLAPLPEEGWQKVSYSFVATAPAILVRLRTLNAGALGNDFAVDDFVIEEGSLPLEGSFTFINPTCPTSTDASITVSVVGGSLPYGNFNLTGPVTLSNTTGIFSNLPQGTYTISIIDSSGEEYSVSNIVLSAPNDLIISEPATICEGETTQLTVSGGINSYTWTANPPDSSITDPNAATQNVSPLVTTTYTVTSGVEISPTNLVFNGDFTLGNVGFTTDYTQVADPNPFGVQSSYDIVQNPNAWFAPFASCGDHTTGDGNLMVFDGSTDPTGTIRVWCNEDLINVEPNTDYTFSYYIASVAPENPASMVVEINGVSLGAALDAPSTTCLWTLHSFSWNSGSSTTAAICIFNLEFANNGNDFALDDISLAETVTCLYEKSVTITVNPQVIPEFTAVNPICIGDTLTALPTTSLNGIEGSWTPALNNTATTTYTFIPTDISGCIASVPLTIQVLPLTTPVFQPINSICSGELLNPLPTVSQEGITGSWSPELNNNVTTTYTFTPADGQCALPTQTTITVNAAPQFSISQGCVGSIYTLSGVVESIAENTTYVWYNSSDVQIGTNDSVTISSGGDYRLVVTQNGCSSEQSLNVISTICSIQKGISPNNDGLNDSFDLSSYDVTDLQIFNRYGVSVYNKANYRNEWFGQCNKGNELPDGTYYYVINFENIETKTGWIYINKAY</sequence>
<keyword evidence="4" id="KW-1185">Reference proteome</keyword>
<dbReference type="Proteomes" id="UP000830583">
    <property type="component" value="Chromosome"/>
</dbReference>
<evidence type="ECO:0000313" key="4">
    <source>
        <dbReference type="Proteomes" id="UP000830583"/>
    </source>
</evidence>
<feature type="chain" id="PRO_5046682354" evidence="2">
    <location>
        <begin position="29"/>
        <end position="840"/>
    </location>
</feature>
<dbReference type="EMBL" id="CP096205">
    <property type="protein sequence ID" value="UPQ78713.1"/>
    <property type="molecule type" value="Genomic_DNA"/>
</dbReference>